<evidence type="ECO:0000256" key="2">
    <source>
        <dbReference type="ARBA" id="ARBA00022679"/>
    </source>
</evidence>
<protein>
    <submittedName>
        <fullName evidence="7">Putative chalcone synthase</fullName>
    </submittedName>
</protein>
<dbReference type="GO" id="GO:0030639">
    <property type="term" value="P:polyketide biosynthetic process"/>
    <property type="evidence" value="ECO:0007669"/>
    <property type="project" value="TreeGrafter"/>
</dbReference>
<evidence type="ECO:0000259" key="6">
    <source>
        <dbReference type="Pfam" id="PF02797"/>
    </source>
</evidence>
<evidence type="ECO:0000259" key="5">
    <source>
        <dbReference type="Pfam" id="PF00195"/>
    </source>
</evidence>
<dbReference type="InterPro" id="IPR011141">
    <property type="entry name" value="Polyketide_synthase_type-III"/>
</dbReference>
<dbReference type="OrthoDB" id="9786288at2"/>
<accession>A0A511V4X6</accession>
<dbReference type="PIRSF" id="PIRSF000451">
    <property type="entry name" value="PKS_III"/>
    <property type="match status" value="1"/>
</dbReference>
<dbReference type="PANTHER" id="PTHR11877:SF99">
    <property type="entry name" value="1,3,6,8-TETRAHYDROXYNAPHTHALENE SYNTHASE"/>
    <property type="match status" value="1"/>
</dbReference>
<dbReference type="PANTHER" id="PTHR11877">
    <property type="entry name" value="HYDROXYMETHYLGLUTARYL-COA SYNTHASE"/>
    <property type="match status" value="1"/>
</dbReference>
<comment type="caution">
    <text evidence="7">The sequence shown here is derived from an EMBL/GenBank/DDBJ whole genome shotgun (WGS) entry which is preliminary data.</text>
</comment>
<feature type="domain" description="Chalcone/stilbene synthase N-terminal" evidence="5">
    <location>
        <begin position="4"/>
        <end position="199"/>
    </location>
</feature>
<dbReference type="InterPro" id="IPR016039">
    <property type="entry name" value="Thiolase-like"/>
</dbReference>
<name>A0A511V4X6_9BACL</name>
<organism evidence="7 8">
    <name type="scientific">Aneurinibacillus danicus</name>
    <dbReference type="NCBI Taxonomy" id="267746"/>
    <lineage>
        <taxon>Bacteria</taxon>
        <taxon>Bacillati</taxon>
        <taxon>Bacillota</taxon>
        <taxon>Bacilli</taxon>
        <taxon>Bacillales</taxon>
        <taxon>Paenibacillaceae</taxon>
        <taxon>Aneurinibacillus group</taxon>
        <taxon>Aneurinibacillus</taxon>
    </lineage>
</organism>
<dbReference type="CDD" id="cd00831">
    <property type="entry name" value="CHS_like"/>
    <property type="match status" value="1"/>
</dbReference>
<dbReference type="Gene3D" id="3.40.47.10">
    <property type="match status" value="2"/>
</dbReference>
<evidence type="ECO:0000313" key="8">
    <source>
        <dbReference type="Proteomes" id="UP000321157"/>
    </source>
</evidence>
<keyword evidence="3" id="KW-0012">Acyltransferase</keyword>
<dbReference type="Pfam" id="PF00195">
    <property type="entry name" value="Chal_sti_synt_N"/>
    <property type="match status" value="1"/>
</dbReference>
<comment type="similarity">
    <text evidence="1">Belongs to the thiolase-like superfamily. Chalcone/stilbene synthases family.</text>
</comment>
<dbReference type="GO" id="GO:0016747">
    <property type="term" value="F:acyltransferase activity, transferring groups other than amino-acyl groups"/>
    <property type="evidence" value="ECO:0007669"/>
    <property type="project" value="InterPro"/>
</dbReference>
<dbReference type="InterPro" id="IPR001099">
    <property type="entry name" value="Chalcone/stilbene_synt_N"/>
</dbReference>
<reference evidence="7 8" key="1">
    <citation type="submission" date="2019-07" db="EMBL/GenBank/DDBJ databases">
        <title>Whole genome shotgun sequence of Aneurinibacillus danicus NBRC 102444.</title>
        <authorList>
            <person name="Hosoyama A."/>
            <person name="Uohara A."/>
            <person name="Ohji S."/>
            <person name="Ichikawa N."/>
        </authorList>
    </citation>
    <scope>NUCLEOTIDE SEQUENCE [LARGE SCALE GENOMIC DNA]</scope>
    <source>
        <strain evidence="7 8">NBRC 102444</strain>
    </source>
</reference>
<keyword evidence="2" id="KW-0808">Transferase</keyword>
<dbReference type="RefSeq" id="WP_146809273.1">
    <property type="nucleotide sequence ID" value="NZ_BJXX01000058.1"/>
</dbReference>
<dbReference type="EMBL" id="BJXX01000058">
    <property type="protein sequence ID" value="GEN33986.1"/>
    <property type="molecule type" value="Genomic_DNA"/>
</dbReference>
<dbReference type="AlphaFoldDB" id="A0A511V4X6"/>
<proteinExistence type="inferred from homology"/>
<evidence type="ECO:0000313" key="7">
    <source>
        <dbReference type="EMBL" id="GEN33986.1"/>
    </source>
</evidence>
<dbReference type="Pfam" id="PF02797">
    <property type="entry name" value="Chal_sti_synt_C"/>
    <property type="match status" value="1"/>
</dbReference>
<gene>
    <name evidence="7" type="primary">bcsA</name>
    <name evidence="7" type="ORF">ADA01nite_14460</name>
</gene>
<dbReference type="SUPFAM" id="SSF53901">
    <property type="entry name" value="Thiolase-like"/>
    <property type="match status" value="2"/>
</dbReference>
<feature type="domain" description="Chalcone/stilbene synthase C-terminal" evidence="6">
    <location>
        <begin position="213"/>
        <end position="351"/>
    </location>
</feature>
<dbReference type="InterPro" id="IPR012328">
    <property type="entry name" value="Chalcone/stilbene_synt_C"/>
</dbReference>
<keyword evidence="8" id="KW-1185">Reference proteome</keyword>
<evidence type="ECO:0000256" key="3">
    <source>
        <dbReference type="ARBA" id="ARBA00023315"/>
    </source>
</evidence>
<evidence type="ECO:0000256" key="1">
    <source>
        <dbReference type="ARBA" id="ARBA00005531"/>
    </source>
</evidence>
<feature type="active site" description="Acyl-thioester intermediate" evidence="4">
    <location>
        <position position="139"/>
    </location>
</feature>
<dbReference type="Proteomes" id="UP000321157">
    <property type="component" value="Unassembled WGS sequence"/>
</dbReference>
<sequence length="352" mass="38803">MPHITAVGTAVPPHILRQDEIRDFVRRLFADSFRDIDRLLPIFHNGQVKTRHFCVPLEWFGQSHTFAEKNALFQEWAVRLGVEAAKDCLNRAGKSVSDIDHLFFVSTTGIATPSIDSRIINELKMGVYTKRTPIWGLGCAGGAAGLSRAIDYVTAYPDECVLLIAVECCGLTFQREDKSKSNLVATSLFADGAAAVLVEGEACVRASEKKIQVVDTMSTLWPDTRDVMGWDINEHGLKVIFSRDIPAIVCQLLKPGLMEFLERHGLTGRDIRHFIAHPGGRKVIEAYAEVVGVELAYFFHALDVLHRFGNMSSVTVLFVLQAFLEQGIAPGEYGIVTALGPGFSSEMLLVKG</sequence>
<evidence type="ECO:0000256" key="4">
    <source>
        <dbReference type="PIRSR" id="PIRSR000451-1"/>
    </source>
</evidence>